<sequence>MVTQVGKPDAGPQGPGGRRLVRFAVLAAATLLGACSANGDFGRVKPGLVRDGVHDWMGPAVAARAGVPVSAYPYTEDERLMRDLAFQLVQPVYDRNRWYSILEEYGITRGVRQEWCVFNIAAYEQILMQTPYRSATARYNRVNEDIRNDVTRLPAWVAVARRVIDMDIKRGKSLAHVAALTPGEAGNAGARMAENALIISWVQQALVNRAASYGFALERLVIATPVPAAVEVERSLTLFKTRIVEARLLPGPDILPGSIVFVPPYPPPVLPPIVKGAPVAAAPPPPGPPAPTLLSALRL</sequence>
<dbReference type="Proteomes" id="UP000289200">
    <property type="component" value="Unassembled WGS sequence"/>
</dbReference>
<evidence type="ECO:0000313" key="2">
    <source>
        <dbReference type="Proteomes" id="UP000289200"/>
    </source>
</evidence>
<accession>A0A447D0M7</accession>
<evidence type="ECO:0000313" key="1">
    <source>
        <dbReference type="EMBL" id="VCU11096.1"/>
    </source>
</evidence>
<reference evidence="2" key="1">
    <citation type="submission" date="2018-10" db="EMBL/GenBank/DDBJ databases">
        <authorList>
            <person name="Peiro R."/>
            <person name="Begona"/>
            <person name="Cbmso G."/>
            <person name="Lopez M."/>
            <person name="Gonzalez S."/>
            <person name="Sacristan E."/>
            <person name="Castillo E."/>
        </authorList>
    </citation>
    <scope>NUCLEOTIDE SEQUENCE [LARGE SCALE GENOMIC DNA]</scope>
</reference>
<organism evidence="1 2">
    <name type="scientific">Rhodoplanes serenus</name>
    <dbReference type="NCBI Taxonomy" id="200615"/>
    <lineage>
        <taxon>Bacteria</taxon>
        <taxon>Pseudomonadati</taxon>
        <taxon>Pseudomonadota</taxon>
        <taxon>Alphaproteobacteria</taxon>
        <taxon>Hyphomicrobiales</taxon>
        <taxon>Nitrobacteraceae</taxon>
        <taxon>Rhodoplanes</taxon>
    </lineage>
</organism>
<dbReference type="AlphaFoldDB" id="A0A447D0M7"/>
<gene>
    <name evidence="1" type="ORF">RHODGE_RHODGE_04300</name>
</gene>
<proteinExistence type="predicted"/>
<name>A0A447D0M7_9BRAD</name>
<comment type="caution">
    <text evidence="1">The sequence shown here is derived from an EMBL/GenBank/DDBJ whole genome shotgun (WGS) entry which is preliminary data.</text>
</comment>
<dbReference type="PROSITE" id="PS51257">
    <property type="entry name" value="PROKAR_LIPOPROTEIN"/>
    <property type="match status" value="1"/>
</dbReference>
<protein>
    <submittedName>
        <fullName evidence="1">Uncharacterized protein</fullName>
    </submittedName>
</protein>
<dbReference type="EMBL" id="UWOC01000189">
    <property type="protein sequence ID" value="VCU11096.1"/>
    <property type="molecule type" value="Genomic_DNA"/>
</dbReference>
<keyword evidence="2" id="KW-1185">Reference proteome</keyword>